<gene>
    <name evidence="1" type="ORF">I603_0432</name>
</gene>
<evidence type="ECO:0000313" key="2">
    <source>
        <dbReference type="Proteomes" id="UP000092484"/>
    </source>
</evidence>
<evidence type="ECO:0000313" key="1">
    <source>
        <dbReference type="EMBL" id="OBV12301.1"/>
    </source>
</evidence>
<dbReference type="STRING" id="1300349.I603_0432"/>
<name>A0A1A7BKQ2_9SPHN</name>
<organism evidence="1 2">
    <name type="scientific">Erythrobacter dokdonensis DSW-74</name>
    <dbReference type="NCBI Taxonomy" id="1300349"/>
    <lineage>
        <taxon>Bacteria</taxon>
        <taxon>Pseudomonadati</taxon>
        <taxon>Pseudomonadota</taxon>
        <taxon>Alphaproteobacteria</taxon>
        <taxon>Sphingomonadales</taxon>
        <taxon>Erythrobacteraceae</taxon>
        <taxon>Erythrobacter/Porphyrobacter group</taxon>
        <taxon>Erythrobacter</taxon>
    </lineage>
</organism>
<dbReference type="EMBL" id="LZYB01000001">
    <property type="protein sequence ID" value="OBV12301.1"/>
    <property type="molecule type" value="Genomic_DNA"/>
</dbReference>
<sequence length="39" mass="4318">MLEPSSAGTAFARADRTFCRLRTCASQAVRQAGRSMKER</sequence>
<reference evidence="1 2" key="1">
    <citation type="submission" date="2016-06" db="EMBL/GenBank/DDBJ databases">
        <title>Genome sequence of Porphyrobacter dokdonensis DSW-74.</title>
        <authorList>
            <person name="Kim J.F."/>
            <person name="Song J.Y."/>
        </authorList>
    </citation>
    <scope>NUCLEOTIDE SEQUENCE [LARGE SCALE GENOMIC DNA]</scope>
    <source>
        <strain evidence="1 2">DSW-74</strain>
    </source>
</reference>
<accession>A0A1A7BKQ2</accession>
<protein>
    <submittedName>
        <fullName evidence="1">Uncharacterized protein</fullName>
    </submittedName>
</protein>
<dbReference type="Proteomes" id="UP000092484">
    <property type="component" value="Unassembled WGS sequence"/>
</dbReference>
<keyword evidence="2" id="KW-1185">Reference proteome</keyword>
<proteinExistence type="predicted"/>
<dbReference type="AlphaFoldDB" id="A0A1A7BKQ2"/>
<comment type="caution">
    <text evidence="1">The sequence shown here is derived from an EMBL/GenBank/DDBJ whole genome shotgun (WGS) entry which is preliminary data.</text>
</comment>